<dbReference type="PATRIC" id="fig|484020.3.peg.709"/>
<sequence>MISTAKKTGVTGYCLQPPSAAHFYQARITKNYTIKHYRVDYYEYGVKKRTFYQDMYEQVSEAPYLVCVS</sequence>
<dbReference type="HOGENOM" id="CLU_2767561_0_0_11"/>
<evidence type="ECO:0000313" key="2">
    <source>
        <dbReference type="Proteomes" id="UP000006173"/>
    </source>
</evidence>
<dbReference type="KEGG" id="bbf:BBB_0715"/>
<protein>
    <submittedName>
        <fullName evidence="1">Uncharacterized protein</fullName>
    </submittedName>
</protein>
<proteinExistence type="predicted"/>
<dbReference type="AlphaFoldDB" id="I3WHE6"/>
<evidence type="ECO:0000313" key="1">
    <source>
        <dbReference type="EMBL" id="AFL04309.1"/>
    </source>
</evidence>
<gene>
    <name evidence="1" type="ORF">BBB_0715</name>
</gene>
<dbReference type="EMBL" id="CP001361">
    <property type="protein sequence ID" value="AFL04309.1"/>
    <property type="molecule type" value="Genomic_DNA"/>
</dbReference>
<organism evidence="1 2">
    <name type="scientific">Bifidobacterium bifidum BGN4</name>
    <dbReference type="NCBI Taxonomy" id="484020"/>
    <lineage>
        <taxon>Bacteria</taxon>
        <taxon>Bacillati</taxon>
        <taxon>Actinomycetota</taxon>
        <taxon>Actinomycetes</taxon>
        <taxon>Bifidobacteriales</taxon>
        <taxon>Bifidobacteriaceae</taxon>
        <taxon>Bifidobacterium</taxon>
    </lineage>
</organism>
<accession>I3WHE6</accession>
<dbReference type="Proteomes" id="UP000006173">
    <property type="component" value="Chromosome"/>
</dbReference>
<name>I3WHE6_BIFBI</name>
<reference evidence="1 2" key="1">
    <citation type="journal article" date="2012" name="J. Bacteriol.">
        <title>Complete Genome Sequence of the Probiotic Bacterium Bifidobacterium bifidum Strain BGN4.</title>
        <authorList>
            <person name="Yu D.S."/>
            <person name="Jeong H."/>
            <person name="Lee D.H."/>
            <person name="Kwon S.K."/>
            <person name="Song J.Y."/>
            <person name="Kim B.K."/>
            <person name="Park M.S."/>
            <person name="Ji G.E."/>
            <person name="Oh T.K."/>
            <person name="Kim J.F."/>
        </authorList>
    </citation>
    <scope>NUCLEOTIDE SEQUENCE [LARGE SCALE GENOMIC DNA]</scope>
    <source>
        <strain evidence="1 2">BGN4</strain>
    </source>
</reference>